<sequence length="179" mass="20451">MSSVYDDRISKDGEDPWGLHTGSDPTPDGSPKRFTISFGVKARLSRINIYPIQDDKHMYNNMGPRFYRIWGHKDPITEANKKQIGDDGGWQNEWKLLAEIENVKPSSLPVGSLSDEDRVAGRAGDEVIFPIDSERDEEFTVRYIRIESLRNWSGNTNICITEVTPWAKEAEHSKTLLQR</sequence>
<dbReference type="AlphaFoldDB" id="A0A5J4RGB2"/>
<dbReference type="EMBL" id="SNRY01001223">
    <property type="protein sequence ID" value="KAA6332574.1"/>
    <property type="molecule type" value="Genomic_DNA"/>
</dbReference>
<feature type="compositionally biased region" description="Basic and acidic residues" evidence="1">
    <location>
        <begin position="1"/>
        <end position="14"/>
    </location>
</feature>
<evidence type="ECO:0000256" key="1">
    <source>
        <dbReference type="SAM" id="MobiDB-lite"/>
    </source>
</evidence>
<dbReference type="Gene3D" id="2.60.120.260">
    <property type="entry name" value="Galactose-binding domain-like"/>
    <property type="match status" value="1"/>
</dbReference>
<reference evidence="3" key="1">
    <citation type="submission" date="2019-03" db="EMBL/GenBank/DDBJ databases">
        <title>Single cell metagenomics reveals metabolic interactions within the superorganism composed of flagellate Streblomastix strix and complex community of Bacteroidetes bacteria on its surface.</title>
        <authorList>
            <person name="Treitli S.C."/>
            <person name="Kolisko M."/>
            <person name="Husnik F."/>
            <person name="Keeling P."/>
            <person name="Hampl V."/>
        </authorList>
    </citation>
    <scope>NUCLEOTIDE SEQUENCE</scope>
    <source>
        <strain evidence="3">STM</strain>
    </source>
</reference>
<accession>A0A5J4RGB2</accession>
<organism evidence="3">
    <name type="scientific">termite gut metagenome</name>
    <dbReference type="NCBI Taxonomy" id="433724"/>
    <lineage>
        <taxon>unclassified sequences</taxon>
        <taxon>metagenomes</taxon>
        <taxon>organismal metagenomes</taxon>
    </lineage>
</organism>
<name>A0A5J4RGB2_9ZZZZ</name>
<proteinExistence type="predicted"/>
<gene>
    <name evidence="3" type="ORF">EZS27_018926</name>
</gene>
<protein>
    <recommendedName>
        <fullName evidence="2">DUF5000 domain-containing protein</fullName>
    </recommendedName>
</protein>
<dbReference type="InterPro" id="IPR032164">
    <property type="entry name" value="DUF5000"/>
</dbReference>
<feature type="domain" description="DUF5000" evidence="2">
    <location>
        <begin position="26"/>
        <end position="166"/>
    </location>
</feature>
<feature type="region of interest" description="Disordered" evidence="1">
    <location>
        <begin position="1"/>
        <end position="31"/>
    </location>
</feature>
<evidence type="ECO:0000259" key="2">
    <source>
        <dbReference type="Pfam" id="PF16391"/>
    </source>
</evidence>
<evidence type="ECO:0000313" key="3">
    <source>
        <dbReference type="EMBL" id="KAA6332574.1"/>
    </source>
</evidence>
<comment type="caution">
    <text evidence="3">The sequence shown here is derived from an EMBL/GenBank/DDBJ whole genome shotgun (WGS) entry which is preliminary data.</text>
</comment>
<dbReference type="Pfam" id="PF16391">
    <property type="entry name" value="DUF5000"/>
    <property type="match status" value="1"/>
</dbReference>